<evidence type="ECO:0000256" key="2">
    <source>
        <dbReference type="ARBA" id="ARBA00022598"/>
    </source>
</evidence>
<organism evidence="13 14">
    <name type="scientific">Alkalispirochaeta sphaeroplastigenens</name>
    <dbReference type="NCBI Taxonomy" id="1187066"/>
    <lineage>
        <taxon>Bacteria</taxon>
        <taxon>Pseudomonadati</taxon>
        <taxon>Spirochaetota</taxon>
        <taxon>Spirochaetia</taxon>
        <taxon>Spirochaetales</taxon>
        <taxon>Spirochaetaceae</taxon>
        <taxon>Alkalispirochaeta</taxon>
    </lineage>
</organism>
<evidence type="ECO:0000256" key="3">
    <source>
        <dbReference type="ARBA" id="ARBA00022705"/>
    </source>
</evidence>
<feature type="domain" description="BRCT" evidence="12">
    <location>
        <begin position="549"/>
        <end position="621"/>
    </location>
</feature>
<evidence type="ECO:0000256" key="11">
    <source>
        <dbReference type="HAMAP-Rule" id="MF_01588"/>
    </source>
</evidence>
<dbReference type="InterPro" id="IPR018239">
    <property type="entry name" value="DNA_ligase_AS"/>
</dbReference>
<comment type="caution">
    <text evidence="11">Lacks conserved residue(s) required for the propagation of feature annotation.</text>
</comment>
<dbReference type="NCBIfam" id="TIGR00575">
    <property type="entry name" value="dnlj"/>
    <property type="match status" value="1"/>
</dbReference>
<dbReference type="Gene3D" id="1.10.287.610">
    <property type="entry name" value="Helix hairpin bin"/>
    <property type="match status" value="1"/>
</dbReference>
<dbReference type="Gene3D" id="3.30.470.30">
    <property type="entry name" value="DNA ligase/mRNA capping enzyme"/>
    <property type="match status" value="1"/>
</dbReference>
<dbReference type="InterPro" id="IPR004150">
    <property type="entry name" value="NAD_DNA_ligase_OB"/>
</dbReference>
<evidence type="ECO:0000256" key="10">
    <source>
        <dbReference type="ARBA" id="ARBA00034005"/>
    </source>
</evidence>
<gene>
    <name evidence="11" type="primary">ligA</name>
    <name evidence="13" type="ORF">AU468_03085</name>
</gene>
<dbReference type="AlphaFoldDB" id="A0A2S4JYR9"/>
<evidence type="ECO:0000256" key="1">
    <source>
        <dbReference type="ARBA" id="ARBA00004067"/>
    </source>
</evidence>
<dbReference type="PIRSF" id="PIRSF001604">
    <property type="entry name" value="LigA"/>
    <property type="match status" value="1"/>
</dbReference>
<dbReference type="NCBIfam" id="NF005932">
    <property type="entry name" value="PRK07956.1"/>
    <property type="match status" value="1"/>
</dbReference>
<dbReference type="HAMAP" id="MF_01588">
    <property type="entry name" value="DNA_ligase_A"/>
    <property type="match status" value="1"/>
</dbReference>
<dbReference type="SUPFAM" id="SSF56091">
    <property type="entry name" value="DNA ligase/mRNA capping enzyme, catalytic domain"/>
    <property type="match status" value="1"/>
</dbReference>
<feature type="binding site" evidence="11">
    <location>
        <position position="279"/>
    </location>
    <ligand>
        <name>NAD(+)</name>
        <dbReference type="ChEBI" id="CHEBI:57540"/>
    </ligand>
</feature>
<dbReference type="Pfam" id="PF03120">
    <property type="entry name" value="OB_DNA_ligase"/>
    <property type="match status" value="1"/>
</dbReference>
<keyword evidence="7 11" id="KW-0460">Magnesium</keyword>
<evidence type="ECO:0000313" key="14">
    <source>
        <dbReference type="Proteomes" id="UP000237350"/>
    </source>
</evidence>
<dbReference type="InterPro" id="IPR001679">
    <property type="entry name" value="DNA_ligase"/>
</dbReference>
<keyword evidence="5 11" id="KW-0227">DNA damage</keyword>
<reference evidence="14" key="1">
    <citation type="submission" date="2015-12" db="EMBL/GenBank/DDBJ databases">
        <authorList>
            <person name="Lodha T.D."/>
            <person name="Chintalapati S."/>
            <person name="Chintalapati V.R."/>
            <person name="Sravanthi T."/>
        </authorList>
    </citation>
    <scope>NUCLEOTIDE SEQUENCE [LARGE SCALE GENOMIC DNA]</scope>
    <source>
        <strain evidence="14">JC133</strain>
    </source>
</reference>
<evidence type="ECO:0000256" key="7">
    <source>
        <dbReference type="ARBA" id="ARBA00022842"/>
    </source>
</evidence>
<comment type="caution">
    <text evidence="13">The sequence shown here is derived from an EMBL/GenBank/DDBJ whole genome shotgun (WGS) entry which is preliminary data.</text>
</comment>
<dbReference type="InterPro" id="IPR013839">
    <property type="entry name" value="DNAligase_adenylation"/>
</dbReference>
<accession>A0A2S4JYR9</accession>
<dbReference type="InterPro" id="IPR012340">
    <property type="entry name" value="NA-bd_OB-fold"/>
</dbReference>
<dbReference type="SMART" id="SM00532">
    <property type="entry name" value="LIGANc"/>
    <property type="match status" value="1"/>
</dbReference>
<keyword evidence="2 11" id="KW-0436">Ligase</keyword>
<evidence type="ECO:0000256" key="4">
    <source>
        <dbReference type="ARBA" id="ARBA00022723"/>
    </source>
</evidence>
<keyword evidence="4 11" id="KW-0479">Metal-binding</keyword>
<evidence type="ECO:0000256" key="9">
    <source>
        <dbReference type="ARBA" id="ARBA00023204"/>
    </source>
</evidence>
<feature type="binding site" evidence="11">
    <location>
        <begin position="28"/>
        <end position="32"/>
    </location>
    <ligand>
        <name>NAD(+)</name>
        <dbReference type="ChEBI" id="CHEBI:57540"/>
    </ligand>
</feature>
<feature type="binding site" evidence="11">
    <location>
        <position position="258"/>
    </location>
    <ligand>
        <name>NAD(+)</name>
        <dbReference type="ChEBI" id="CHEBI:57540"/>
    </ligand>
</feature>
<dbReference type="CDD" id="cd17748">
    <property type="entry name" value="BRCT_DNA_ligase_like"/>
    <property type="match status" value="1"/>
</dbReference>
<dbReference type="GO" id="GO:0003677">
    <property type="term" value="F:DNA binding"/>
    <property type="evidence" value="ECO:0007669"/>
    <property type="project" value="InterPro"/>
</dbReference>
<feature type="binding site" evidence="11">
    <location>
        <position position="373"/>
    </location>
    <ligand>
        <name>Zn(2+)</name>
        <dbReference type="ChEBI" id="CHEBI:29105"/>
    </ligand>
</feature>
<dbReference type="GO" id="GO:0003911">
    <property type="term" value="F:DNA ligase (NAD+) activity"/>
    <property type="evidence" value="ECO:0007669"/>
    <property type="project" value="UniProtKB-UniRule"/>
</dbReference>
<dbReference type="Pfam" id="PF01653">
    <property type="entry name" value="DNA_ligase_aden"/>
    <property type="match status" value="1"/>
</dbReference>
<dbReference type="GO" id="GO:0006281">
    <property type="term" value="P:DNA repair"/>
    <property type="evidence" value="ECO:0007669"/>
    <property type="project" value="UniProtKB-KW"/>
</dbReference>
<feature type="active site" description="N6-AMP-lysine intermediate" evidence="11">
    <location>
        <position position="97"/>
    </location>
</feature>
<dbReference type="InterPro" id="IPR013840">
    <property type="entry name" value="DNAligase_N"/>
</dbReference>
<feature type="binding site" evidence="11">
    <location>
        <begin position="70"/>
        <end position="71"/>
    </location>
    <ligand>
        <name>NAD(+)</name>
        <dbReference type="ChEBI" id="CHEBI:57540"/>
    </ligand>
</feature>
<dbReference type="SUPFAM" id="SSF52113">
    <property type="entry name" value="BRCT domain"/>
    <property type="match status" value="1"/>
</dbReference>
<keyword evidence="8 11" id="KW-0520">NAD</keyword>
<feature type="binding site" evidence="11">
    <location>
        <position position="370"/>
    </location>
    <ligand>
        <name>Zn(2+)</name>
        <dbReference type="ChEBI" id="CHEBI:29105"/>
    </ligand>
</feature>
<sequence length="642" mass="71803">MQNRIDQLAERIAYHQGKYYNDQPEITDSEFDALWDELTKLAPDHPILSRVGEDSSDDRIKREHLIPMGSQDKASSPEQFLRWARKVGHSCYIVQYKLDGASIELQYQQGRFAHGVTRGDGRVGDDITRNVRVMGGVPRELPEDFSGAVRGEIIMEHRVHREYYQDKANCRNAANGIMRRKDGVGSEHLRILCYDAISLDEERAFSDEIEKTNWLQRMGFDLVPQTVLETPEEVIHYRDLVIEKRPSLDYDIDGLVIKGPRVDREDMQRVRPQKQIAFKFSAEEALTVLRDVEWSESGHLYTPVALVDPVLLAGTTVRRASLVHPELIASMGLKIGSEVIITKRGDIIPKIERLVRHTDETREIIPPAQCQACGTATVNEGKRLYCPNPRCPRRAFRRLQKWIDVLEVRDFGDVLLGKLFETGLVREIAHLYGLSPEDLAAFPGMGEVSAAKALENLGRANPVPLARFVAGFDIAGIAELKMQKVIDAGFDTLEKIRSATVEDLSRAEGIAETTAQAILEGLEALRDEMDRLLATGAVTLEEGGAPDAVRELPLQGMTFCFTGTLNRLKRSDAEKLVRRWGGEARSSVSAGLSRLVTNSPDSTSAKARRARELGVPVITEDEFLALLPPNSQSLLAPEPRED</sequence>
<dbReference type="SMART" id="SM00278">
    <property type="entry name" value="HhH1"/>
    <property type="match status" value="3"/>
</dbReference>
<dbReference type="GO" id="GO:0046872">
    <property type="term" value="F:metal ion binding"/>
    <property type="evidence" value="ECO:0007669"/>
    <property type="project" value="UniProtKB-KW"/>
</dbReference>
<feature type="binding site" evidence="11">
    <location>
        <position position="386"/>
    </location>
    <ligand>
        <name>Zn(2+)</name>
        <dbReference type="ChEBI" id="CHEBI:29105"/>
    </ligand>
</feature>
<feature type="binding site" evidence="11">
    <location>
        <position position="152"/>
    </location>
    <ligand>
        <name>NAD(+)</name>
        <dbReference type="ChEBI" id="CHEBI:57540"/>
    </ligand>
</feature>
<dbReference type="InterPro" id="IPR003583">
    <property type="entry name" value="Hlx-hairpin-Hlx_DNA-bd_motif"/>
</dbReference>
<feature type="binding site" evidence="11">
    <location>
        <position position="391"/>
    </location>
    <ligand>
        <name>Zn(2+)</name>
        <dbReference type="ChEBI" id="CHEBI:29105"/>
    </ligand>
</feature>
<evidence type="ECO:0000313" key="13">
    <source>
        <dbReference type="EMBL" id="POR04651.1"/>
    </source>
</evidence>
<dbReference type="InterPro" id="IPR001357">
    <property type="entry name" value="BRCT_dom"/>
</dbReference>
<keyword evidence="9 11" id="KW-0234">DNA repair</keyword>
<dbReference type="SMART" id="SM00292">
    <property type="entry name" value="BRCT"/>
    <property type="match status" value="1"/>
</dbReference>
<dbReference type="InterPro" id="IPR036420">
    <property type="entry name" value="BRCT_dom_sf"/>
</dbReference>
<comment type="similarity">
    <text evidence="11">Belongs to the NAD-dependent DNA ligase family. LigA subfamily.</text>
</comment>
<evidence type="ECO:0000259" key="12">
    <source>
        <dbReference type="PROSITE" id="PS50172"/>
    </source>
</evidence>
<keyword evidence="11" id="KW-0464">Manganese</keyword>
<dbReference type="GO" id="GO:0006260">
    <property type="term" value="P:DNA replication"/>
    <property type="evidence" value="ECO:0007669"/>
    <property type="project" value="UniProtKB-KW"/>
</dbReference>
<comment type="function">
    <text evidence="1 11">DNA ligase that catalyzes the formation of phosphodiester linkages between 5'-phosphoryl and 3'-hydroxyl groups in double-stranded DNA using NAD as a coenzyme and as the energy source for the reaction. It is essential for DNA replication and repair of damaged DNA.</text>
</comment>
<evidence type="ECO:0000256" key="6">
    <source>
        <dbReference type="ARBA" id="ARBA00022833"/>
    </source>
</evidence>
<dbReference type="SUPFAM" id="SSF47781">
    <property type="entry name" value="RuvA domain 2-like"/>
    <property type="match status" value="1"/>
</dbReference>
<comment type="catalytic activity">
    <reaction evidence="10 11">
        <text>NAD(+) + (deoxyribonucleotide)n-3'-hydroxyl + 5'-phospho-(deoxyribonucleotide)m = (deoxyribonucleotide)n+m + AMP + beta-nicotinamide D-nucleotide.</text>
        <dbReference type="EC" id="6.5.1.2"/>
    </reaction>
</comment>
<dbReference type="PROSITE" id="PS01055">
    <property type="entry name" value="DNA_LIGASE_N1"/>
    <property type="match status" value="1"/>
</dbReference>
<keyword evidence="14" id="KW-1185">Reference proteome</keyword>
<evidence type="ECO:0000256" key="5">
    <source>
        <dbReference type="ARBA" id="ARBA00022763"/>
    </source>
</evidence>
<dbReference type="Gene3D" id="1.10.150.20">
    <property type="entry name" value="5' to 3' exonuclease, C-terminal subdomain"/>
    <property type="match status" value="2"/>
</dbReference>
<proteinExistence type="inferred from homology"/>
<dbReference type="OrthoDB" id="9759736at2"/>
<comment type="cofactor">
    <cofactor evidence="11">
        <name>Mg(2+)</name>
        <dbReference type="ChEBI" id="CHEBI:18420"/>
    </cofactor>
    <cofactor evidence="11">
        <name>Mn(2+)</name>
        <dbReference type="ChEBI" id="CHEBI:29035"/>
    </cofactor>
</comment>
<dbReference type="Gene3D" id="2.40.50.140">
    <property type="entry name" value="Nucleic acid-binding proteins"/>
    <property type="match status" value="1"/>
</dbReference>
<dbReference type="PROSITE" id="PS50172">
    <property type="entry name" value="BRCT"/>
    <property type="match status" value="1"/>
</dbReference>
<name>A0A2S4JYR9_9SPIO</name>
<feature type="binding site" evidence="11">
    <location>
        <position position="118"/>
    </location>
    <ligand>
        <name>NAD(+)</name>
        <dbReference type="ChEBI" id="CHEBI:57540"/>
    </ligand>
</feature>
<dbReference type="Proteomes" id="UP000237350">
    <property type="component" value="Unassembled WGS sequence"/>
</dbReference>
<evidence type="ECO:0000256" key="8">
    <source>
        <dbReference type="ARBA" id="ARBA00023027"/>
    </source>
</evidence>
<keyword evidence="6 11" id="KW-0862">Zinc</keyword>
<dbReference type="Gene3D" id="3.40.50.10190">
    <property type="entry name" value="BRCT domain"/>
    <property type="match status" value="1"/>
</dbReference>
<dbReference type="EMBL" id="LPWH01000011">
    <property type="protein sequence ID" value="POR04651.1"/>
    <property type="molecule type" value="Genomic_DNA"/>
</dbReference>
<dbReference type="SUPFAM" id="SSF50249">
    <property type="entry name" value="Nucleic acid-binding proteins"/>
    <property type="match status" value="1"/>
</dbReference>
<dbReference type="InterPro" id="IPR010994">
    <property type="entry name" value="RuvA_2-like"/>
</dbReference>
<keyword evidence="3 11" id="KW-0235">DNA replication</keyword>
<dbReference type="Pfam" id="PF14520">
    <property type="entry name" value="HHH_5"/>
    <property type="match status" value="1"/>
</dbReference>
<dbReference type="EC" id="6.5.1.2" evidence="11"/>
<protein>
    <recommendedName>
        <fullName evidence="11">DNA ligase</fullName>
        <ecNumber evidence="11">6.5.1.2</ecNumber>
    </recommendedName>
    <alternativeName>
        <fullName evidence="11">Polydeoxyribonucleotide synthase [NAD(+)]</fullName>
    </alternativeName>
</protein>
<dbReference type="RefSeq" id="WP_103679460.1">
    <property type="nucleotide sequence ID" value="NZ_LPWH01000011.1"/>
</dbReference>
<dbReference type="Pfam" id="PF00533">
    <property type="entry name" value="BRCT"/>
    <property type="match status" value="1"/>
</dbReference>